<dbReference type="SMART" id="SM01142">
    <property type="entry name" value="DSHCT"/>
    <property type="match status" value="1"/>
</dbReference>
<dbReference type="InterPro" id="IPR016438">
    <property type="entry name" value="SKI2-like"/>
</dbReference>
<dbReference type="Pfam" id="PF08148">
    <property type="entry name" value="DSHCT"/>
    <property type="match status" value="1"/>
</dbReference>
<dbReference type="SMART" id="SM00490">
    <property type="entry name" value="HELICc"/>
    <property type="match status" value="1"/>
</dbReference>
<dbReference type="PANTHER" id="PTHR12131">
    <property type="entry name" value="ATP-DEPENDENT RNA AND DNA HELICASE"/>
    <property type="match status" value="1"/>
</dbReference>
<dbReference type="Gene3D" id="1.10.3380.30">
    <property type="match status" value="1"/>
</dbReference>
<dbReference type="Pfam" id="PF00271">
    <property type="entry name" value="Helicase_C"/>
    <property type="match status" value="1"/>
</dbReference>
<feature type="compositionally biased region" description="Gly residues" evidence="7">
    <location>
        <begin position="324"/>
        <end position="333"/>
    </location>
</feature>
<dbReference type="PROSITE" id="PS51192">
    <property type="entry name" value="HELICASE_ATP_BIND_1"/>
    <property type="match status" value="1"/>
</dbReference>
<dbReference type="InterPro" id="IPR011545">
    <property type="entry name" value="DEAD/DEAH_box_helicase_dom"/>
</dbReference>
<evidence type="ECO:0000256" key="1">
    <source>
        <dbReference type="ARBA" id="ARBA00004123"/>
    </source>
</evidence>
<comment type="subcellular location">
    <subcellularLocation>
        <location evidence="1">Nucleus</location>
    </subcellularLocation>
</comment>
<comment type="caution">
    <text evidence="10">The sequence shown here is derived from an EMBL/GenBank/DDBJ whole genome shotgun (WGS) entry which is preliminary data.</text>
</comment>
<dbReference type="SUPFAM" id="SSF52540">
    <property type="entry name" value="P-loop containing nucleoside triphosphate hydrolases"/>
    <property type="match status" value="1"/>
</dbReference>
<evidence type="ECO:0008006" key="12">
    <source>
        <dbReference type="Google" id="ProtNLM"/>
    </source>
</evidence>
<evidence type="ECO:0000313" key="10">
    <source>
        <dbReference type="EMBL" id="KAK9902630.1"/>
    </source>
</evidence>
<dbReference type="Gene3D" id="2.40.30.300">
    <property type="match status" value="1"/>
</dbReference>
<dbReference type="SMART" id="SM00487">
    <property type="entry name" value="DEXDc"/>
    <property type="match status" value="1"/>
</dbReference>
<dbReference type="Pfam" id="PF13234">
    <property type="entry name" value="MTR4_beta-barrel"/>
    <property type="match status" value="1"/>
</dbReference>
<evidence type="ECO:0000256" key="6">
    <source>
        <dbReference type="ARBA" id="ARBA00023242"/>
    </source>
</evidence>
<dbReference type="Proteomes" id="UP001491310">
    <property type="component" value="Unassembled WGS sequence"/>
</dbReference>
<dbReference type="EMBL" id="JALJOT010000015">
    <property type="protein sequence ID" value="KAK9902630.1"/>
    <property type="molecule type" value="Genomic_DNA"/>
</dbReference>
<keyword evidence="3" id="KW-0378">Hydrolase</keyword>
<evidence type="ECO:0000313" key="11">
    <source>
        <dbReference type="Proteomes" id="UP001491310"/>
    </source>
</evidence>
<evidence type="ECO:0000256" key="7">
    <source>
        <dbReference type="SAM" id="MobiDB-lite"/>
    </source>
</evidence>
<dbReference type="InterPro" id="IPR001650">
    <property type="entry name" value="Helicase_C-like"/>
</dbReference>
<sequence>MEETPEGLAVAAATREAAKRKREAESGTTEAKRPARPIPVISHEVAVPKGYDEAAKALDPALHGTLENPRWTGPRAKEYPFVLDPFQEFSVACIERRESVLVSAHTSAGKTAVAEYAIALAFKNNQRVVYTSPLKALSNQKFRELSEEFEDVGLMTGDVSINPNARCIVMTTEILRSMLYRGSEVLREVAWVVFDEVHYMQDRERGVVWEETIIFLPPETKMVFLSATLSNAAEFAAWVAALHKHPCHVVYTDFRPTPLQHYAYAPGAKGLFLVLDEKGNFKEENFSKLRSEVMPPETMADESPSTSGRGAENGSRGRGRGRGGRGGGRGGGGRGDKGRGDSAAHIYKIVKMIKDRNFEPVIVFSFSRRECETYARQLMKPDTKGNGICFNTPEEGEMVEGIFTQAIQSLSEADREMPPVVEILKLLKAGIAVHHSGLLPILKEVVEILFQEGLIKALFATETFAMGLNMPARTVVFTAMMKWDGETNRFMSSGEYIQMSGRAGRRGKDDRGMCIMMIDEKMEAANCRGIVQGKPSPLLSRFRLTYYTLLNILRRAEGSGQSMEYVIARSFQQFQFERSLPQVQKELREVEERAAQIGAATQEAMDEYQTLKADIEEMERILAPALLRPERCMHFLRPGRLVHVREGPFDWGWGIVVAVHQTPRPKPKDGTPNGEPPSGKDSANYQIDTLLAVDPSSIASGKRPEPAGRGREAEMGVLPVPLHLVTAISTLRISIPPDLRPPEARKATLTTVRGLEEQYPNGIPELDPEEDFRVEEPEALAAAEKLGSLRARLRRNAVYQAERDEKKMADVERQAVLSAQAVALRRKLTESHLAKFRTESKNRTAVLRKLGHVTAEGVVSMKGRAACEISTGDELLTTELMLNGVFNSLDKHQLVAVISCLVPVEKSNEEVKLKAELAGPLAELQDTARTIAEVQRECKLEVDPDEYVESFKPFLMDVIYAWSKGEHFVDVCGRTDIFEGSIIRATRRLDELVNELAAAAAVIGDVGLEQKFREAAATIRRDIMFAASLYI</sequence>
<dbReference type="InterPro" id="IPR014001">
    <property type="entry name" value="Helicase_ATP-bd"/>
</dbReference>
<keyword evidence="6" id="KW-0539">Nucleus</keyword>
<dbReference type="PANTHER" id="PTHR12131:SF7">
    <property type="entry name" value="EXOSOME RNA HELICASE MTR4"/>
    <property type="match status" value="1"/>
</dbReference>
<dbReference type="PIRSF" id="PIRSF005198">
    <property type="entry name" value="Antiviral_helicase_SKI2"/>
    <property type="match status" value="1"/>
</dbReference>
<evidence type="ECO:0000256" key="3">
    <source>
        <dbReference type="ARBA" id="ARBA00022801"/>
    </source>
</evidence>
<dbReference type="InterPro" id="IPR025696">
    <property type="entry name" value="Beta-barrel_MTR4"/>
</dbReference>
<evidence type="ECO:0000256" key="2">
    <source>
        <dbReference type="ARBA" id="ARBA00022741"/>
    </source>
</evidence>
<dbReference type="CDD" id="cd18795">
    <property type="entry name" value="SF2_C_Ski2"/>
    <property type="match status" value="1"/>
</dbReference>
<accession>A0ABR2YD43</accession>
<dbReference type="Pfam" id="PF21408">
    <property type="entry name" value="MTR4-like_stalk"/>
    <property type="match status" value="1"/>
</dbReference>
<feature type="region of interest" description="Disordered" evidence="7">
    <location>
        <begin position="1"/>
        <end position="37"/>
    </location>
</feature>
<keyword evidence="2" id="KW-0547">Nucleotide-binding</keyword>
<feature type="region of interest" description="Disordered" evidence="7">
    <location>
        <begin position="662"/>
        <end position="683"/>
    </location>
</feature>
<evidence type="ECO:0000259" key="9">
    <source>
        <dbReference type="PROSITE" id="PS51194"/>
    </source>
</evidence>
<dbReference type="PROSITE" id="PS51194">
    <property type="entry name" value="HELICASE_CTER"/>
    <property type="match status" value="1"/>
</dbReference>
<feature type="region of interest" description="Disordered" evidence="7">
    <location>
        <begin position="287"/>
        <end position="340"/>
    </location>
</feature>
<proteinExistence type="predicted"/>
<keyword evidence="11" id="KW-1185">Reference proteome</keyword>
<gene>
    <name evidence="10" type="ORF">WJX75_000550</name>
</gene>
<organism evidence="10 11">
    <name type="scientific">Coccomyxa subellipsoidea</name>
    <dbReference type="NCBI Taxonomy" id="248742"/>
    <lineage>
        <taxon>Eukaryota</taxon>
        <taxon>Viridiplantae</taxon>
        <taxon>Chlorophyta</taxon>
        <taxon>core chlorophytes</taxon>
        <taxon>Trebouxiophyceae</taxon>
        <taxon>Trebouxiophyceae incertae sedis</taxon>
        <taxon>Coccomyxaceae</taxon>
        <taxon>Coccomyxa</taxon>
    </lineage>
</organism>
<dbReference type="InterPro" id="IPR027417">
    <property type="entry name" value="P-loop_NTPase"/>
</dbReference>
<evidence type="ECO:0000256" key="4">
    <source>
        <dbReference type="ARBA" id="ARBA00022806"/>
    </source>
</evidence>
<dbReference type="InterPro" id="IPR048392">
    <property type="entry name" value="MTR4-like_stalk"/>
</dbReference>
<keyword evidence="5" id="KW-0067">ATP-binding</keyword>
<feature type="compositionally biased region" description="Basic and acidic residues" evidence="7">
    <location>
        <begin position="22"/>
        <end position="33"/>
    </location>
</feature>
<feature type="domain" description="Helicase C-terminal" evidence="9">
    <location>
        <begin position="345"/>
        <end position="550"/>
    </location>
</feature>
<dbReference type="Pfam" id="PF00270">
    <property type="entry name" value="DEAD"/>
    <property type="match status" value="1"/>
</dbReference>
<evidence type="ECO:0000256" key="5">
    <source>
        <dbReference type="ARBA" id="ARBA00022840"/>
    </source>
</evidence>
<keyword evidence="4" id="KW-0347">Helicase</keyword>
<dbReference type="InterPro" id="IPR050699">
    <property type="entry name" value="RNA-DNA_Helicase"/>
</dbReference>
<name>A0ABR2YD43_9CHLO</name>
<feature type="domain" description="Helicase ATP-binding" evidence="8">
    <location>
        <begin position="91"/>
        <end position="247"/>
    </location>
</feature>
<dbReference type="InterPro" id="IPR012961">
    <property type="entry name" value="Ski2/MTR4_C"/>
</dbReference>
<reference evidence="10 11" key="1">
    <citation type="journal article" date="2024" name="Nat. Commun.">
        <title>Phylogenomics reveals the evolutionary origins of lichenization in chlorophyte algae.</title>
        <authorList>
            <person name="Puginier C."/>
            <person name="Libourel C."/>
            <person name="Otte J."/>
            <person name="Skaloud P."/>
            <person name="Haon M."/>
            <person name="Grisel S."/>
            <person name="Petersen M."/>
            <person name="Berrin J.G."/>
            <person name="Delaux P.M."/>
            <person name="Dal Grande F."/>
            <person name="Keller J."/>
        </authorList>
    </citation>
    <scope>NUCLEOTIDE SEQUENCE [LARGE SCALE GENOMIC DNA]</scope>
    <source>
        <strain evidence="10 11">SAG 216-7</strain>
    </source>
</reference>
<dbReference type="Gene3D" id="3.40.50.300">
    <property type="entry name" value="P-loop containing nucleotide triphosphate hydrolases"/>
    <property type="match status" value="2"/>
</dbReference>
<evidence type="ECO:0000259" key="8">
    <source>
        <dbReference type="PROSITE" id="PS51192"/>
    </source>
</evidence>
<protein>
    <recommendedName>
        <fullName evidence="12">Antiviral helicase</fullName>
    </recommendedName>
</protein>